<dbReference type="EMBL" id="FNNQ01000009">
    <property type="protein sequence ID" value="SDX06418.1"/>
    <property type="molecule type" value="Genomic_DNA"/>
</dbReference>
<organism evidence="4 5">
    <name type="scientific">Marininema mesophilum</name>
    <dbReference type="NCBI Taxonomy" id="1048340"/>
    <lineage>
        <taxon>Bacteria</taxon>
        <taxon>Bacillati</taxon>
        <taxon>Bacillota</taxon>
        <taxon>Bacilli</taxon>
        <taxon>Bacillales</taxon>
        <taxon>Thermoactinomycetaceae</taxon>
        <taxon>Marininema</taxon>
    </lineage>
</organism>
<reference evidence="4 5" key="1">
    <citation type="submission" date="2016-10" db="EMBL/GenBank/DDBJ databases">
        <authorList>
            <person name="de Groot N.N."/>
        </authorList>
    </citation>
    <scope>NUCLEOTIDE SEQUENCE [LARGE SCALE GENOMIC DNA]</scope>
    <source>
        <strain evidence="4 5">DSM 45610</strain>
    </source>
</reference>
<dbReference type="SUPFAM" id="SSF55469">
    <property type="entry name" value="FMN-dependent nitroreductase-like"/>
    <property type="match status" value="1"/>
</dbReference>
<dbReference type="Gene3D" id="3.40.109.10">
    <property type="entry name" value="NADH Oxidase"/>
    <property type="match status" value="1"/>
</dbReference>
<proteinExistence type="inferred from homology"/>
<name>A0A1H2YNN2_9BACL</name>
<dbReference type="PANTHER" id="PTHR43673">
    <property type="entry name" value="NAD(P)H NITROREDUCTASE YDGI-RELATED"/>
    <property type="match status" value="1"/>
</dbReference>
<dbReference type="GO" id="GO:0016491">
    <property type="term" value="F:oxidoreductase activity"/>
    <property type="evidence" value="ECO:0007669"/>
    <property type="project" value="UniProtKB-KW"/>
</dbReference>
<evidence type="ECO:0000313" key="4">
    <source>
        <dbReference type="EMBL" id="SDX06418.1"/>
    </source>
</evidence>
<dbReference type="STRING" id="1048340.SAMN05444487_109131"/>
<accession>A0A1H2YNN2</accession>
<evidence type="ECO:0000313" key="5">
    <source>
        <dbReference type="Proteomes" id="UP000198534"/>
    </source>
</evidence>
<dbReference type="Proteomes" id="UP000198534">
    <property type="component" value="Unassembled WGS sequence"/>
</dbReference>
<keyword evidence="2" id="KW-0560">Oxidoreductase</keyword>
<evidence type="ECO:0000256" key="1">
    <source>
        <dbReference type="ARBA" id="ARBA00007118"/>
    </source>
</evidence>
<keyword evidence="5" id="KW-1185">Reference proteome</keyword>
<evidence type="ECO:0000256" key="2">
    <source>
        <dbReference type="ARBA" id="ARBA00023002"/>
    </source>
</evidence>
<evidence type="ECO:0000259" key="3">
    <source>
        <dbReference type="Pfam" id="PF00881"/>
    </source>
</evidence>
<dbReference type="CDD" id="cd02137">
    <property type="entry name" value="MhqN-like"/>
    <property type="match status" value="1"/>
</dbReference>
<sequence>MLRQRRSMKVYDPNRAVTEEQLAELFELTTLAPSAWNFQHYKFIVVRDPEQKQRLRQAAMGQEKVEQAACTIVVCGDLAAWKRAEDVAREFARKGFYGESTEEKIAKQAEMMRNAYKNNPTKAREEAIRSASLAAMSLMVAAEDMGLATCPMIGFDPNAVAEVTELDDTLFPAMLITLGYAGDFDLPRCDRLPLSEVVNIDRLGVPFGANQT</sequence>
<gene>
    <name evidence="4" type="ORF">SAMN05444487_109131</name>
</gene>
<dbReference type="AlphaFoldDB" id="A0A1H2YNN2"/>
<comment type="similarity">
    <text evidence="1">Belongs to the nitroreductase family.</text>
</comment>
<protein>
    <submittedName>
        <fullName evidence="4">Nitroreductase</fullName>
    </submittedName>
</protein>
<dbReference type="InterPro" id="IPR000415">
    <property type="entry name" value="Nitroreductase-like"/>
</dbReference>
<dbReference type="InterPro" id="IPR029479">
    <property type="entry name" value="Nitroreductase"/>
</dbReference>
<dbReference type="Pfam" id="PF00881">
    <property type="entry name" value="Nitroreductase"/>
    <property type="match status" value="1"/>
</dbReference>
<feature type="domain" description="Nitroreductase" evidence="3">
    <location>
        <begin position="2"/>
        <end position="180"/>
    </location>
</feature>